<evidence type="ECO:0000313" key="1">
    <source>
        <dbReference type="EMBL" id="KKN17820.1"/>
    </source>
</evidence>
<organism evidence="1">
    <name type="scientific">marine sediment metagenome</name>
    <dbReference type="NCBI Taxonomy" id="412755"/>
    <lineage>
        <taxon>unclassified sequences</taxon>
        <taxon>metagenomes</taxon>
        <taxon>ecological metagenomes</taxon>
    </lineage>
</organism>
<comment type="caution">
    <text evidence="1">The sequence shown here is derived from an EMBL/GenBank/DDBJ whole genome shotgun (WGS) entry which is preliminary data.</text>
</comment>
<accession>A0A0F9NE84</accession>
<dbReference type="AlphaFoldDB" id="A0A0F9NE84"/>
<proteinExistence type="predicted"/>
<name>A0A0F9NE84_9ZZZZ</name>
<gene>
    <name evidence="1" type="ORF">LCGC14_0962020</name>
</gene>
<reference evidence="1" key="1">
    <citation type="journal article" date="2015" name="Nature">
        <title>Complex archaea that bridge the gap between prokaryotes and eukaryotes.</title>
        <authorList>
            <person name="Spang A."/>
            <person name="Saw J.H."/>
            <person name="Jorgensen S.L."/>
            <person name="Zaremba-Niedzwiedzka K."/>
            <person name="Martijn J."/>
            <person name="Lind A.E."/>
            <person name="van Eijk R."/>
            <person name="Schleper C."/>
            <person name="Guy L."/>
            <person name="Ettema T.J."/>
        </authorList>
    </citation>
    <scope>NUCLEOTIDE SEQUENCE</scope>
</reference>
<sequence>MSETTWCEDCDNRIPAKYPTRDMCTKHPRHDGFGFVLRGQWDDFPPYLFCKDVNGGGCPLFEPKRDGEEDDES</sequence>
<protein>
    <submittedName>
        <fullName evidence="1">Uncharacterized protein</fullName>
    </submittedName>
</protein>
<dbReference type="EMBL" id="LAZR01003486">
    <property type="protein sequence ID" value="KKN17820.1"/>
    <property type="molecule type" value="Genomic_DNA"/>
</dbReference>